<dbReference type="AlphaFoldDB" id="A0A6C0AK50"/>
<protein>
    <submittedName>
        <fullName evidence="1">Uncharacterized protein</fullName>
    </submittedName>
</protein>
<sequence>MNTLNMHITEVKKHMKRRNYDKDIEEINNEIEKIKLEDCDFSDYDSAYAQILDYKTNYLKKDLIKIAEYYDIDIRKKTKHILIEDILSFENNPENCIIVERRQTMWFYLNELMDDNYLRKYIIFD</sequence>
<evidence type="ECO:0000313" key="1">
    <source>
        <dbReference type="EMBL" id="QHS80148.1"/>
    </source>
</evidence>
<name>A0A6C0AK50_9ZZZZ</name>
<proteinExistence type="predicted"/>
<reference evidence="1" key="1">
    <citation type="journal article" date="2020" name="Nature">
        <title>Giant virus diversity and host interactions through global metagenomics.</title>
        <authorList>
            <person name="Schulz F."/>
            <person name="Roux S."/>
            <person name="Paez-Espino D."/>
            <person name="Jungbluth S."/>
            <person name="Walsh D.A."/>
            <person name="Denef V.J."/>
            <person name="McMahon K.D."/>
            <person name="Konstantinidis K.T."/>
            <person name="Eloe-Fadrosh E.A."/>
            <person name="Kyrpides N.C."/>
            <person name="Woyke T."/>
        </authorList>
    </citation>
    <scope>NUCLEOTIDE SEQUENCE</scope>
    <source>
        <strain evidence="1">GVMAG-S-1039698-54</strain>
    </source>
</reference>
<organism evidence="1">
    <name type="scientific">viral metagenome</name>
    <dbReference type="NCBI Taxonomy" id="1070528"/>
    <lineage>
        <taxon>unclassified sequences</taxon>
        <taxon>metagenomes</taxon>
        <taxon>organismal metagenomes</taxon>
    </lineage>
</organism>
<dbReference type="EMBL" id="MN740675">
    <property type="protein sequence ID" value="QHS80148.1"/>
    <property type="molecule type" value="Genomic_DNA"/>
</dbReference>
<accession>A0A6C0AK50</accession>